<name>E4YY77_OIKDI</name>
<feature type="non-terminal residue" evidence="2">
    <location>
        <position position="111"/>
    </location>
</feature>
<sequence>MTAKPQQKQESGRARKLKKEMADMTRKMKKKEQERRNGRRRRRQHVNRPGRKQQARFGNKRKTTRPQQNGVAHEDPEDRIYPRNRDKEGKGSFLRALERLNHKGGDNGTER</sequence>
<feature type="compositionally biased region" description="Basic residues" evidence="1">
    <location>
        <begin position="37"/>
        <end position="64"/>
    </location>
</feature>
<accession>E4YY77</accession>
<proteinExistence type="predicted"/>
<organism evidence="2">
    <name type="scientific">Oikopleura dioica</name>
    <name type="common">Tunicate</name>
    <dbReference type="NCBI Taxonomy" id="34765"/>
    <lineage>
        <taxon>Eukaryota</taxon>
        <taxon>Metazoa</taxon>
        <taxon>Chordata</taxon>
        <taxon>Tunicata</taxon>
        <taxon>Appendicularia</taxon>
        <taxon>Copelata</taxon>
        <taxon>Oikopleuridae</taxon>
        <taxon>Oikopleura</taxon>
    </lineage>
</organism>
<protein>
    <submittedName>
        <fullName evidence="2">Uncharacterized protein</fullName>
    </submittedName>
</protein>
<dbReference type="Proteomes" id="UP000011014">
    <property type="component" value="Unassembled WGS sequence"/>
</dbReference>
<reference evidence="2" key="1">
    <citation type="journal article" date="2010" name="Science">
        <title>Plasticity of animal genome architecture unmasked by rapid evolution of a pelagic tunicate.</title>
        <authorList>
            <person name="Denoeud F."/>
            <person name="Henriet S."/>
            <person name="Mungpakdee S."/>
            <person name="Aury J.M."/>
            <person name="Da Silva C."/>
            <person name="Brinkmann H."/>
            <person name="Mikhaleva J."/>
            <person name="Olsen L.C."/>
            <person name="Jubin C."/>
            <person name="Canestro C."/>
            <person name="Bouquet J.M."/>
            <person name="Danks G."/>
            <person name="Poulain J."/>
            <person name="Campsteijn C."/>
            <person name="Adamski M."/>
            <person name="Cross I."/>
            <person name="Yadetie F."/>
            <person name="Muffato M."/>
            <person name="Louis A."/>
            <person name="Butcher S."/>
            <person name="Tsagkogeorga G."/>
            <person name="Konrad A."/>
            <person name="Singh S."/>
            <person name="Jensen M.F."/>
            <person name="Cong E.H."/>
            <person name="Eikeseth-Otteraa H."/>
            <person name="Noel B."/>
            <person name="Anthouard V."/>
            <person name="Porcel B.M."/>
            <person name="Kachouri-Lafond R."/>
            <person name="Nishino A."/>
            <person name="Ugolini M."/>
            <person name="Chourrout P."/>
            <person name="Nishida H."/>
            <person name="Aasland R."/>
            <person name="Huzurbazar S."/>
            <person name="Westhof E."/>
            <person name="Delsuc F."/>
            <person name="Lehrach H."/>
            <person name="Reinhardt R."/>
            <person name="Weissenbach J."/>
            <person name="Roy S.W."/>
            <person name="Artiguenave F."/>
            <person name="Postlethwait J.H."/>
            <person name="Manak J.R."/>
            <person name="Thompson E.M."/>
            <person name="Jaillon O."/>
            <person name="Du Pasquier L."/>
            <person name="Boudinot P."/>
            <person name="Liberles D.A."/>
            <person name="Volff J.N."/>
            <person name="Philippe H."/>
            <person name="Lenhard B."/>
            <person name="Roest Crollius H."/>
            <person name="Wincker P."/>
            <person name="Chourrout D."/>
        </authorList>
    </citation>
    <scope>NUCLEOTIDE SEQUENCE [LARGE SCALE GENOMIC DNA]</scope>
</reference>
<gene>
    <name evidence="2" type="ORF">GSOID_T00022413001</name>
</gene>
<feature type="region of interest" description="Disordered" evidence="1">
    <location>
        <begin position="1"/>
        <end position="111"/>
    </location>
</feature>
<dbReference type="EMBL" id="FN655914">
    <property type="protein sequence ID" value="CBY40405.1"/>
    <property type="molecule type" value="Genomic_DNA"/>
</dbReference>
<evidence type="ECO:0000313" key="2">
    <source>
        <dbReference type="EMBL" id="CBY40405.1"/>
    </source>
</evidence>
<evidence type="ECO:0000256" key="1">
    <source>
        <dbReference type="SAM" id="MobiDB-lite"/>
    </source>
</evidence>
<feature type="compositionally biased region" description="Basic and acidic residues" evidence="1">
    <location>
        <begin position="19"/>
        <end position="36"/>
    </location>
</feature>
<dbReference type="AlphaFoldDB" id="E4YY77"/>
<feature type="compositionally biased region" description="Basic and acidic residues" evidence="1">
    <location>
        <begin position="72"/>
        <end position="111"/>
    </location>
</feature>